<dbReference type="Gene3D" id="3.40.30.10">
    <property type="entry name" value="Glutaredoxin"/>
    <property type="match status" value="1"/>
</dbReference>
<reference evidence="3" key="1">
    <citation type="submission" date="2020-03" db="EMBL/GenBank/DDBJ databases">
        <title>Draft Genome Sequence of Cylindrodendrum hubeiense.</title>
        <authorList>
            <person name="Buettner E."/>
            <person name="Kellner H."/>
        </authorList>
    </citation>
    <scope>NUCLEOTIDE SEQUENCE</scope>
    <source>
        <strain evidence="3">IHI 201604</strain>
    </source>
</reference>
<dbReference type="AlphaFoldDB" id="A0A9P5L689"/>
<evidence type="ECO:0000256" key="1">
    <source>
        <dbReference type="SAM" id="MobiDB-lite"/>
    </source>
</evidence>
<dbReference type="SUPFAM" id="SSF52833">
    <property type="entry name" value="Thioredoxin-like"/>
    <property type="match status" value="1"/>
</dbReference>
<proteinExistence type="predicted"/>
<name>A0A9P5L689_9HYPO</name>
<keyword evidence="4" id="KW-1185">Reference proteome</keyword>
<dbReference type="GO" id="GO:0016491">
    <property type="term" value="F:oxidoreductase activity"/>
    <property type="evidence" value="ECO:0007669"/>
    <property type="project" value="InterPro"/>
</dbReference>
<dbReference type="Pfam" id="PF01323">
    <property type="entry name" value="DSBA"/>
    <property type="match status" value="1"/>
</dbReference>
<dbReference type="Proteomes" id="UP000722485">
    <property type="component" value="Unassembled WGS sequence"/>
</dbReference>
<sequence length="307" mass="33942">MHIEIAIHADLLCPWSFLEKRSLETAMYRYKTRNPNVEFEVIWKPYLLYPTLRKVDKRELYTRIMSPEKLRDFIDNVQKAGNRHGIEFAVHGSTGGSQNCHRLIALTLRTLGPVAQAAVVESLFRGHFENGLDVTDNSWLLSVGRSVGLEPKAMIDVFQCEIIGRMLEEEVLAAAAGGVMAVPSVLVGGKFRVGGYQEPKMFEDLFDRLQDESEGSLPPMSEVVRLANLDREGFGQSREGLGPDRGDPELNNRGGLGLYRQDPGPVRQWPGPDRGVMEPNIGGPGLDGSFPGPARQWPGPARQGPGP</sequence>
<organism evidence="3 4">
    <name type="scientific">Cylindrodendrum hubeiense</name>
    <dbReference type="NCBI Taxonomy" id="595255"/>
    <lineage>
        <taxon>Eukaryota</taxon>
        <taxon>Fungi</taxon>
        <taxon>Dikarya</taxon>
        <taxon>Ascomycota</taxon>
        <taxon>Pezizomycotina</taxon>
        <taxon>Sordariomycetes</taxon>
        <taxon>Hypocreomycetidae</taxon>
        <taxon>Hypocreales</taxon>
        <taxon>Nectriaceae</taxon>
        <taxon>Cylindrodendrum</taxon>
    </lineage>
</organism>
<protein>
    <recommendedName>
        <fullName evidence="2">DSBA-like thioredoxin domain-containing protein</fullName>
    </recommendedName>
</protein>
<dbReference type="PANTHER" id="PTHR13887:SF41">
    <property type="entry name" value="THIOREDOXIN SUPERFAMILY PROTEIN"/>
    <property type="match status" value="1"/>
</dbReference>
<evidence type="ECO:0000313" key="3">
    <source>
        <dbReference type="EMBL" id="KAF7545984.1"/>
    </source>
</evidence>
<evidence type="ECO:0000313" key="4">
    <source>
        <dbReference type="Proteomes" id="UP000722485"/>
    </source>
</evidence>
<feature type="compositionally biased region" description="Basic and acidic residues" evidence="1">
    <location>
        <begin position="241"/>
        <end position="250"/>
    </location>
</feature>
<dbReference type="PANTHER" id="PTHR13887">
    <property type="entry name" value="GLUTATHIONE S-TRANSFERASE KAPPA"/>
    <property type="match status" value="1"/>
</dbReference>
<dbReference type="InterPro" id="IPR001853">
    <property type="entry name" value="DSBA-like_thioredoxin_dom"/>
</dbReference>
<dbReference type="OrthoDB" id="1930760at2759"/>
<feature type="region of interest" description="Disordered" evidence="1">
    <location>
        <begin position="234"/>
        <end position="307"/>
    </location>
</feature>
<evidence type="ECO:0000259" key="2">
    <source>
        <dbReference type="Pfam" id="PF01323"/>
    </source>
</evidence>
<dbReference type="EMBL" id="JAANBB010000231">
    <property type="protein sequence ID" value="KAF7545984.1"/>
    <property type="molecule type" value="Genomic_DNA"/>
</dbReference>
<accession>A0A9P5L689</accession>
<gene>
    <name evidence="3" type="ORF">G7Z17_g8751</name>
</gene>
<dbReference type="InterPro" id="IPR036249">
    <property type="entry name" value="Thioredoxin-like_sf"/>
</dbReference>
<comment type="caution">
    <text evidence="3">The sequence shown here is derived from an EMBL/GenBank/DDBJ whole genome shotgun (WGS) entry which is preliminary data.</text>
</comment>
<feature type="domain" description="DSBA-like thioredoxin" evidence="2">
    <location>
        <begin position="5"/>
        <end position="205"/>
    </location>
</feature>